<comment type="caution">
    <text evidence="1">The sequence shown here is derived from an EMBL/GenBank/DDBJ whole genome shotgun (WGS) entry which is preliminary data.</text>
</comment>
<accession>A0A8S3K4I2</accession>
<protein>
    <submittedName>
        <fullName evidence="1">Uncharacterized protein</fullName>
    </submittedName>
</protein>
<evidence type="ECO:0000313" key="2">
    <source>
        <dbReference type="Proteomes" id="UP000676336"/>
    </source>
</evidence>
<proteinExistence type="predicted"/>
<reference evidence="1" key="1">
    <citation type="submission" date="2021-02" db="EMBL/GenBank/DDBJ databases">
        <authorList>
            <person name="Nowell W R."/>
        </authorList>
    </citation>
    <scope>NUCLEOTIDE SEQUENCE</scope>
</reference>
<dbReference type="AlphaFoldDB" id="A0A8S3K4I2"/>
<feature type="non-terminal residue" evidence="1">
    <location>
        <position position="71"/>
    </location>
</feature>
<organism evidence="1 2">
    <name type="scientific">Rotaria magnacalcarata</name>
    <dbReference type="NCBI Taxonomy" id="392030"/>
    <lineage>
        <taxon>Eukaryota</taxon>
        <taxon>Metazoa</taxon>
        <taxon>Spiralia</taxon>
        <taxon>Gnathifera</taxon>
        <taxon>Rotifera</taxon>
        <taxon>Eurotatoria</taxon>
        <taxon>Bdelloidea</taxon>
        <taxon>Philodinida</taxon>
        <taxon>Philodinidae</taxon>
        <taxon>Rotaria</taxon>
    </lineage>
</organism>
<gene>
    <name evidence="1" type="ORF">SMN809_LOCUS84515</name>
</gene>
<evidence type="ECO:0000313" key="1">
    <source>
        <dbReference type="EMBL" id="CAF5225866.1"/>
    </source>
</evidence>
<name>A0A8S3K4I2_9BILA</name>
<dbReference type="InterPro" id="IPR015422">
    <property type="entry name" value="PyrdxlP-dep_Trfase_small"/>
</dbReference>
<dbReference type="EMBL" id="CAJOBI010360319">
    <property type="protein sequence ID" value="CAF5225866.1"/>
    <property type="molecule type" value="Genomic_DNA"/>
</dbReference>
<dbReference type="Gene3D" id="3.90.1150.10">
    <property type="entry name" value="Aspartate Aminotransferase, domain 1"/>
    <property type="match status" value="1"/>
</dbReference>
<dbReference type="Proteomes" id="UP000676336">
    <property type="component" value="Unassembled WGS sequence"/>
</dbReference>
<sequence length="71" mass="7742">MNINELARLGPFELRDVLIKVAEASSRTSGLINVAILNAGRGNPNFFATAPRDSFFQLGLFAMNESELSPM</sequence>